<dbReference type="AlphaFoldDB" id="A0A1X7BYP0"/>
<dbReference type="RefSeq" id="WP_085802642.1">
    <property type="nucleotide sequence ID" value="NZ_FWXB01000056.1"/>
</dbReference>
<organism evidence="1 2">
    <name type="scientific">Roseovarius aestuarii</name>
    <dbReference type="NCBI Taxonomy" id="475083"/>
    <lineage>
        <taxon>Bacteria</taxon>
        <taxon>Pseudomonadati</taxon>
        <taxon>Pseudomonadota</taxon>
        <taxon>Alphaproteobacteria</taxon>
        <taxon>Rhodobacterales</taxon>
        <taxon>Roseobacteraceae</taxon>
        <taxon>Roseovarius</taxon>
    </lineage>
</organism>
<evidence type="ECO:0000313" key="1">
    <source>
        <dbReference type="EMBL" id="SMC14767.1"/>
    </source>
</evidence>
<gene>
    <name evidence="1" type="ORF">ROA7745_04637</name>
</gene>
<accession>A0A1X7BYP0</accession>
<evidence type="ECO:0000313" key="2">
    <source>
        <dbReference type="Proteomes" id="UP000193224"/>
    </source>
</evidence>
<keyword evidence="2" id="KW-1185">Reference proteome</keyword>
<sequence>MMKYPLTILLAFAATPGLTQEKNFYRLRPEVLECIVEHIGLYRAMGDLVYVDAAECPPEGAVNILDNLINEIPNPEFAEEYDSFLVLTALNLDCLDGVAVSSEARAYRFYPEQCRVEAE</sequence>
<dbReference type="OrthoDB" id="9858727at2"/>
<dbReference type="EMBL" id="FWXB01000056">
    <property type="protein sequence ID" value="SMC14767.1"/>
    <property type="molecule type" value="Genomic_DNA"/>
</dbReference>
<proteinExistence type="predicted"/>
<name>A0A1X7BYP0_9RHOB</name>
<reference evidence="1 2" key="1">
    <citation type="submission" date="2017-03" db="EMBL/GenBank/DDBJ databases">
        <authorList>
            <person name="Afonso C.L."/>
            <person name="Miller P.J."/>
            <person name="Scott M.A."/>
            <person name="Spackman E."/>
            <person name="Goraichik I."/>
            <person name="Dimitrov K.M."/>
            <person name="Suarez D.L."/>
            <person name="Swayne D.E."/>
        </authorList>
    </citation>
    <scope>NUCLEOTIDE SEQUENCE [LARGE SCALE GENOMIC DNA]</scope>
    <source>
        <strain evidence="1 2">CECT 7745</strain>
    </source>
</reference>
<dbReference type="Proteomes" id="UP000193224">
    <property type="component" value="Unassembled WGS sequence"/>
</dbReference>
<protein>
    <submittedName>
        <fullName evidence="1">Uncharacterized protein</fullName>
    </submittedName>
</protein>